<evidence type="ECO:0000313" key="2">
    <source>
        <dbReference type="Proteomes" id="UP001491310"/>
    </source>
</evidence>
<protein>
    <recommendedName>
        <fullName evidence="3">DUF1350-domain-containing protein</fullName>
    </recommendedName>
</protein>
<dbReference type="PANTHER" id="PTHR34127:SF1">
    <property type="entry name" value="OS04G0405600 PROTEIN"/>
    <property type="match status" value="1"/>
</dbReference>
<dbReference type="InterPro" id="IPR029058">
    <property type="entry name" value="AB_hydrolase_fold"/>
</dbReference>
<comment type="caution">
    <text evidence="1">The sequence shown here is derived from an EMBL/GenBank/DDBJ whole genome shotgun (WGS) entry which is preliminary data.</text>
</comment>
<dbReference type="PANTHER" id="PTHR34127">
    <property type="entry name" value="OS04G0405600 PROTEIN"/>
    <property type="match status" value="1"/>
</dbReference>
<dbReference type="Proteomes" id="UP001491310">
    <property type="component" value="Unassembled WGS sequence"/>
</dbReference>
<dbReference type="Pfam" id="PF07082">
    <property type="entry name" value="DUF1350"/>
    <property type="match status" value="1"/>
</dbReference>
<keyword evidence="2" id="KW-1185">Reference proteome</keyword>
<sequence>MRTATTPNALYEAEVGGCWVTGPSAGRPKATVHFLGGAFAGASPQLIYPLLLQTLAKAGYTVISTPYAVTFKHLDCARNVHDKFNGCVEALRGSGQGFLVPEEKAVHGVGHSNGALLHALIGAMFAPPNSSNALISFNNKQVKDAIPLSLGPIQAAVANVRSQPWAAGVPSADSLITSAVGALSQSGLMLDERALRSIAPAIDQLNSVFNEVGDGNVEFIPTPAESRALVQSAYRVPYTLLVQFENDAIDETPEMTRILSSANPAGTSSVILPGTHITPCGGDVAWQVGRSFSPVDAVALGVKAVVQADIRRLGDKLIGWLESHS</sequence>
<dbReference type="EMBL" id="JALJOT010000010">
    <property type="protein sequence ID" value="KAK9906643.1"/>
    <property type="molecule type" value="Genomic_DNA"/>
</dbReference>
<organism evidence="1 2">
    <name type="scientific">Coccomyxa subellipsoidea</name>
    <dbReference type="NCBI Taxonomy" id="248742"/>
    <lineage>
        <taxon>Eukaryota</taxon>
        <taxon>Viridiplantae</taxon>
        <taxon>Chlorophyta</taxon>
        <taxon>core chlorophytes</taxon>
        <taxon>Trebouxiophyceae</taxon>
        <taxon>Trebouxiophyceae incertae sedis</taxon>
        <taxon>Coccomyxaceae</taxon>
        <taxon>Coccomyxa</taxon>
    </lineage>
</organism>
<dbReference type="SUPFAM" id="SSF53474">
    <property type="entry name" value="alpha/beta-Hydrolases"/>
    <property type="match status" value="1"/>
</dbReference>
<reference evidence="1 2" key="1">
    <citation type="journal article" date="2024" name="Nat. Commun.">
        <title>Phylogenomics reveals the evolutionary origins of lichenization in chlorophyte algae.</title>
        <authorList>
            <person name="Puginier C."/>
            <person name="Libourel C."/>
            <person name="Otte J."/>
            <person name="Skaloud P."/>
            <person name="Haon M."/>
            <person name="Grisel S."/>
            <person name="Petersen M."/>
            <person name="Berrin J.G."/>
            <person name="Delaux P.M."/>
            <person name="Dal Grande F."/>
            <person name="Keller J."/>
        </authorList>
    </citation>
    <scope>NUCLEOTIDE SEQUENCE [LARGE SCALE GENOMIC DNA]</scope>
    <source>
        <strain evidence="1 2">SAG 216-7</strain>
    </source>
</reference>
<proteinExistence type="predicted"/>
<dbReference type="InterPro" id="IPR010765">
    <property type="entry name" value="DUF1350"/>
</dbReference>
<evidence type="ECO:0008006" key="3">
    <source>
        <dbReference type="Google" id="ProtNLM"/>
    </source>
</evidence>
<accession>A0ABR2YKH1</accession>
<gene>
    <name evidence="1" type="ORF">WJX75_005432</name>
</gene>
<name>A0ABR2YKH1_9CHLO</name>
<evidence type="ECO:0000313" key="1">
    <source>
        <dbReference type="EMBL" id="KAK9906643.1"/>
    </source>
</evidence>